<dbReference type="InterPro" id="IPR045727">
    <property type="entry name" value="DUF6081"/>
</dbReference>
<dbReference type="EMBL" id="QGGR01000024">
    <property type="protein sequence ID" value="PWK36057.1"/>
    <property type="molecule type" value="Genomic_DNA"/>
</dbReference>
<reference evidence="2 3" key="1">
    <citation type="submission" date="2018-05" db="EMBL/GenBank/DDBJ databases">
        <title>Genomic Encyclopedia of Archaeal and Bacterial Type Strains, Phase II (KMG-II): from individual species to whole genera.</title>
        <authorList>
            <person name="Goeker M."/>
        </authorList>
    </citation>
    <scope>NUCLEOTIDE SEQUENCE [LARGE SCALE GENOMIC DNA]</scope>
    <source>
        <strain evidence="2 3">DSM 45184</strain>
    </source>
</reference>
<dbReference type="Pfam" id="PF19559">
    <property type="entry name" value="DUF6081"/>
    <property type="match status" value="1"/>
</dbReference>
<proteinExistence type="predicted"/>
<sequence>MNVLPQATTTYDDFTGDDIDASRWVTLVAEGADGQRFVYEDRNTRLRAGGGYLEVTVDPFSRFHDTDPKQNNAKQMYRSVRRFAVPAGGQLRVDVEMAVQTYRQIPYDLLDAFGAMSVFDLETGVVLNFAATNDTVYAVVERLLIPGVTGPDDHFVHRVVLPTPTRPGQAHHYAIVYDATTSEAQWHVDGHCAYWARTPARVSGFHVGMALFSARDLRRYSRAERERGQGATGRWGPWRITAEGQPAGELR</sequence>
<dbReference type="Proteomes" id="UP000245697">
    <property type="component" value="Unassembled WGS sequence"/>
</dbReference>
<name>A0A316ETK1_9ACTN</name>
<organism evidence="2 3">
    <name type="scientific">Actinoplanes xinjiangensis</name>
    <dbReference type="NCBI Taxonomy" id="512350"/>
    <lineage>
        <taxon>Bacteria</taxon>
        <taxon>Bacillati</taxon>
        <taxon>Actinomycetota</taxon>
        <taxon>Actinomycetes</taxon>
        <taxon>Micromonosporales</taxon>
        <taxon>Micromonosporaceae</taxon>
        <taxon>Actinoplanes</taxon>
    </lineage>
</organism>
<dbReference type="OrthoDB" id="8896188at2"/>
<gene>
    <name evidence="2" type="ORF">BC793_12438</name>
</gene>
<dbReference type="RefSeq" id="WP_109601147.1">
    <property type="nucleotide sequence ID" value="NZ_BONA01000077.1"/>
</dbReference>
<comment type="caution">
    <text evidence="2">The sequence shown here is derived from an EMBL/GenBank/DDBJ whole genome shotgun (WGS) entry which is preliminary data.</text>
</comment>
<feature type="region of interest" description="Disordered" evidence="1">
    <location>
        <begin position="224"/>
        <end position="251"/>
    </location>
</feature>
<accession>A0A316ETK1</accession>
<evidence type="ECO:0000256" key="1">
    <source>
        <dbReference type="SAM" id="MobiDB-lite"/>
    </source>
</evidence>
<evidence type="ECO:0000313" key="2">
    <source>
        <dbReference type="EMBL" id="PWK36057.1"/>
    </source>
</evidence>
<protein>
    <recommendedName>
        <fullName evidence="4">Polysaccharide lyase-like protein</fullName>
    </recommendedName>
</protein>
<evidence type="ECO:0000313" key="3">
    <source>
        <dbReference type="Proteomes" id="UP000245697"/>
    </source>
</evidence>
<evidence type="ECO:0008006" key="4">
    <source>
        <dbReference type="Google" id="ProtNLM"/>
    </source>
</evidence>
<dbReference type="AlphaFoldDB" id="A0A316ETK1"/>
<keyword evidence="3" id="KW-1185">Reference proteome</keyword>